<dbReference type="AlphaFoldDB" id="A0A8J7U5A2"/>
<accession>A0A8J7U5A2</accession>
<gene>
    <name evidence="1" type="ORF">J3U88_19330</name>
</gene>
<dbReference type="PANTHER" id="PTHR31687">
    <property type="match status" value="1"/>
</dbReference>
<comment type="caution">
    <text evidence="1">The sequence shown here is derived from an EMBL/GenBank/DDBJ whole genome shotgun (WGS) entry which is preliminary data.</text>
</comment>
<dbReference type="Proteomes" id="UP000664417">
    <property type="component" value="Unassembled WGS sequence"/>
</dbReference>
<organism evidence="1 2">
    <name type="scientific">Acanthopleuribacter pedis</name>
    <dbReference type="NCBI Taxonomy" id="442870"/>
    <lineage>
        <taxon>Bacteria</taxon>
        <taxon>Pseudomonadati</taxon>
        <taxon>Acidobacteriota</taxon>
        <taxon>Holophagae</taxon>
        <taxon>Acanthopleuribacterales</taxon>
        <taxon>Acanthopleuribacteraceae</taxon>
        <taxon>Acanthopleuribacter</taxon>
    </lineage>
</organism>
<name>A0A8J7U5A2_9BACT</name>
<evidence type="ECO:0000313" key="1">
    <source>
        <dbReference type="EMBL" id="MBO1320639.1"/>
    </source>
</evidence>
<dbReference type="RefSeq" id="WP_207860592.1">
    <property type="nucleotide sequence ID" value="NZ_JAFREP010000018.1"/>
</dbReference>
<dbReference type="InterPro" id="IPR012469">
    <property type="entry name" value="DUF1688"/>
</dbReference>
<dbReference type="EMBL" id="JAFREP010000018">
    <property type="protein sequence ID" value="MBO1320639.1"/>
    <property type="molecule type" value="Genomic_DNA"/>
</dbReference>
<keyword evidence="2" id="KW-1185">Reference proteome</keyword>
<dbReference type="Pfam" id="PF07958">
    <property type="entry name" value="DUF1688"/>
    <property type="match status" value="1"/>
</dbReference>
<dbReference type="PANTHER" id="PTHR31687:SF3">
    <property type="entry name" value="PROTEIN URG3"/>
    <property type="match status" value="1"/>
</dbReference>
<proteinExistence type="predicted"/>
<sequence length="414" mass="45718">MSNPSSRDIATNQSDLYDHLLSPTAIRERTQRLHQLTRDGAGRFIIDEKQWQATVDFVLQVIRASYPDLDVPFHSRWGHIQAGGSDRLALLNRQLAGQDAVERARTKIDTVVVSVLLDAGAGPTWAYHEENRRFNRSEGLAVAAYHLSRQGTFSSNAAAQPWRVDGERLQRLSRAELEKGFQVSDTNPLTGVEGRLGLLNQLGAVLQQNRDRFPDARPGNLLDTLRAHHGDGFSATDLLRAVLEGFGPIWPSRLTLNGQPLGDVWHHPSLGAVDNPDALVPFHKLSQWLTYSLIEPIREAGFAVPGVENLTGLAEYRNGGLFVDMGVLVPRDESVVQRHHSPDSELIVEWRALTLCLLDRMVTDIQQALGLSAENFPAAKVLEGGTWRAGRIIAAQKREDASPPIKLASDGTVF</sequence>
<protein>
    <submittedName>
        <fullName evidence="1">URC4/urg3 family protein</fullName>
    </submittedName>
</protein>
<reference evidence="1" key="1">
    <citation type="submission" date="2021-03" db="EMBL/GenBank/DDBJ databases">
        <authorList>
            <person name="Wang G."/>
        </authorList>
    </citation>
    <scope>NUCLEOTIDE SEQUENCE</scope>
    <source>
        <strain evidence="1">KCTC 12899</strain>
    </source>
</reference>
<evidence type="ECO:0000313" key="2">
    <source>
        <dbReference type="Proteomes" id="UP000664417"/>
    </source>
</evidence>